<feature type="compositionally biased region" description="Basic and acidic residues" evidence="1">
    <location>
        <begin position="63"/>
        <end position="75"/>
    </location>
</feature>
<feature type="region of interest" description="Disordered" evidence="1">
    <location>
        <begin position="56"/>
        <end position="75"/>
    </location>
</feature>
<evidence type="ECO:0000313" key="2">
    <source>
        <dbReference type="Proteomes" id="UP000095287"/>
    </source>
</evidence>
<organism evidence="2 3">
    <name type="scientific">Steinernema glaseri</name>
    <dbReference type="NCBI Taxonomy" id="37863"/>
    <lineage>
        <taxon>Eukaryota</taxon>
        <taxon>Metazoa</taxon>
        <taxon>Ecdysozoa</taxon>
        <taxon>Nematoda</taxon>
        <taxon>Chromadorea</taxon>
        <taxon>Rhabditida</taxon>
        <taxon>Tylenchina</taxon>
        <taxon>Panagrolaimomorpha</taxon>
        <taxon>Strongyloidoidea</taxon>
        <taxon>Steinernematidae</taxon>
        <taxon>Steinernema</taxon>
    </lineage>
</organism>
<evidence type="ECO:0000256" key="1">
    <source>
        <dbReference type="SAM" id="MobiDB-lite"/>
    </source>
</evidence>
<evidence type="ECO:0000313" key="3">
    <source>
        <dbReference type="WBParaSite" id="L893_g1851.t1"/>
    </source>
</evidence>
<sequence length="75" mass="8565">MYRAFISTVLDENIHSIPRYPTRNQRGSESMKRECFDLSTEGTLVSEETCCKHAPDGKGANFIERKRDGENTNPE</sequence>
<dbReference type="WBParaSite" id="L893_g1851.t1">
    <property type="protein sequence ID" value="L893_g1851.t1"/>
    <property type="gene ID" value="L893_g1851"/>
</dbReference>
<proteinExistence type="predicted"/>
<reference evidence="3" key="1">
    <citation type="submission" date="2016-11" db="UniProtKB">
        <authorList>
            <consortium name="WormBaseParasite"/>
        </authorList>
    </citation>
    <scope>IDENTIFICATION</scope>
</reference>
<name>A0A1I7YPU1_9BILA</name>
<dbReference type="Proteomes" id="UP000095287">
    <property type="component" value="Unplaced"/>
</dbReference>
<accession>A0A1I7YPU1</accession>
<protein>
    <submittedName>
        <fullName evidence="3">Uncharacterized protein</fullName>
    </submittedName>
</protein>
<keyword evidence="2" id="KW-1185">Reference proteome</keyword>
<dbReference type="AlphaFoldDB" id="A0A1I7YPU1"/>